<feature type="domain" description="DUF7702" evidence="3">
    <location>
        <begin position="5"/>
        <end position="245"/>
    </location>
</feature>
<dbReference type="PANTHER" id="PTHR42109:SF2">
    <property type="entry name" value="INTEGRAL MEMBRANE PROTEIN"/>
    <property type="match status" value="1"/>
</dbReference>
<keyword evidence="2" id="KW-0472">Membrane</keyword>
<name>A0A1X7RVV3_ZYMT9</name>
<dbReference type="PANTHER" id="PTHR42109">
    <property type="entry name" value="UNPLACED GENOMIC SCAFFOLD UM_SCAF_CONTIG_1.265, WHOLE GENOME SHOTGUN SEQUENCE"/>
    <property type="match status" value="1"/>
</dbReference>
<feature type="transmembrane region" description="Helical" evidence="2">
    <location>
        <begin position="114"/>
        <end position="133"/>
    </location>
</feature>
<gene>
    <name evidence="4" type="ORF">ZT3D7_G6725</name>
</gene>
<accession>A0A1X7RVV3</accession>
<reference evidence="4 5" key="1">
    <citation type="submission" date="2016-06" db="EMBL/GenBank/DDBJ databases">
        <authorList>
            <person name="Kjaerup R.B."/>
            <person name="Dalgaard T.S."/>
            <person name="Juul-Madsen H.R."/>
        </authorList>
    </citation>
    <scope>NUCLEOTIDE SEQUENCE [LARGE SCALE GENOMIC DNA]</scope>
</reference>
<protein>
    <recommendedName>
        <fullName evidence="3">DUF7702 domain-containing protein</fullName>
    </recommendedName>
</protein>
<feature type="transmembrane region" description="Helical" evidence="2">
    <location>
        <begin position="153"/>
        <end position="172"/>
    </location>
</feature>
<feature type="transmembrane region" description="Helical" evidence="2">
    <location>
        <begin position="12"/>
        <end position="30"/>
    </location>
</feature>
<keyword evidence="5" id="KW-1185">Reference proteome</keyword>
<dbReference type="EMBL" id="LT853697">
    <property type="protein sequence ID" value="SMQ51572.1"/>
    <property type="molecule type" value="Genomic_DNA"/>
</dbReference>
<feature type="compositionally biased region" description="Basic and acidic residues" evidence="1">
    <location>
        <begin position="252"/>
        <end position="267"/>
    </location>
</feature>
<dbReference type="AlphaFoldDB" id="A0A1X7RVV3"/>
<feature type="region of interest" description="Disordered" evidence="1">
    <location>
        <begin position="252"/>
        <end position="272"/>
    </location>
</feature>
<sequence>MPSLTPHGDLAAAELAFFTPSFLLALYICYRHSFRQCRTAGWFYLLLLPTLRLIGASCTLYAETQHPSSGVLITAAITSAIGTAPLFLVLLGFLKRLNTLLTAHNLPTRIFTPIHILSLAALILAIVGINLLYHTTSSSSTHATGRALFETSTLLFLVIYLALALILAHTTYHLPHVPSSERTLVFAGLAVLPFMFVRIVYVVCVGFASPGSVFDDADPEIWVQAFMQFAMEAVCVEVYIWAGVASPRQEAIDKEGKREREGGKGMEELGSMETGRVYESKGKHSMGRGTGRLRG</sequence>
<feature type="transmembrane region" description="Helical" evidence="2">
    <location>
        <begin position="221"/>
        <end position="242"/>
    </location>
</feature>
<evidence type="ECO:0000313" key="4">
    <source>
        <dbReference type="EMBL" id="SMQ51572.1"/>
    </source>
</evidence>
<proteinExistence type="predicted"/>
<dbReference type="InterPro" id="IPR056119">
    <property type="entry name" value="DUF7702"/>
</dbReference>
<evidence type="ECO:0000259" key="3">
    <source>
        <dbReference type="Pfam" id="PF24800"/>
    </source>
</evidence>
<evidence type="ECO:0000256" key="1">
    <source>
        <dbReference type="SAM" id="MobiDB-lite"/>
    </source>
</evidence>
<feature type="transmembrane region" description="Helical" evidence="2">
    <location>
        <begin position="42"/>
        <end position="62"/>
    </location>
</feature>
<organism evidence="4 5">
    <name type="scientific">Zymoseptoria tritici (strain ST99CH_3D7)</name>
    <dbReference type="NCBI Taxonomy" id="1276538"/>
    <lineage>
        <taxon>Eukaryota</taxon>
        <taxon>Fungi</taxon>
        <taxon>Dikarya</taxon>
        <taxon>Ascomycota</taxon>
        <taxon>Pezizomycotina</taxon>
        <taxon>Dothideomycetes</taxon>
        <taxon>Dothideomycetidae</taxon>
        <taxon>Mycosphaerellales</taxon>
        <taxon>Mycosphaerellaceae</taxon>
        <taxon>Zymoseptoria</taxon>
    </lineage>
</organism>
<feature type="transmembrane region" description="Helical" evidence="2">
    <location>
        <begin position="184"/>
        <end position="209"/>
    </location>
</feature>
<evidence type="ECO:0000256" key="2">
    <source>
        <dbReference type="SAM" id="Phobius"/>
    </source>
</evidence>
<dbReference type="Proteomes" id="UP000215127">
    <property type="component" value="Chromosome 6"/>
</dbReference>
<keyword evidence="2" id="KW-0812">Transmembrane</keyword>
<evidence type="ECO:0000313" key="5">
    <source>
        <dbReference type="Proteomes" id="UP000215127"/>
    </source>
</evidence>
<dbReference type="STRING" id="1276538.A0A1X7RVV3"/>
<keyword evidence="2" id="KW-1133">Transmembrane helix</keyword>
<dbReference type="Pfam" id="PF24800">
    <property type="entry name" value="DUF7702"/>
    <property type="match status" value="1"/>
</dbReference>
<feature type="transmembrane region" description="Helical" evidence="2">
    <location>
        <begin position="68"/>
        <end position="94"/>
    </location>
</feature>